<dbReference type="RefSeq" id="WP_283343611.1">
    <property type="nucleotide sequence ID" value="NZ_JASHIF010000002.1"/>
</dbReference>
<accession>A0ABT6Y4J5</accession>
<gene>
    <name evidence="3" type="ORF">QM524_04070</name>
</gene>
<feature type="signal peptide" evidence="1">
    <location>
        <begin position="1"/>
        <end position="22"/>
    </location>
</feature>
<proteinExistence type="predicted"/>
<dbReference type="SUPFAM" id="SSF52833">
    <property type="entry name" value="Thioredoxin-like"/>
    <property type="match status" value="1"/>
</dbReference>
<dbReference type="EMBL" id="JASHIF010000002">
    <property type="protein sequence ID" value="MDI9858384.1"/>
    <property type="molecule type" value="Genomic_DNA"/>
</dbReference>
<comment type="caution">
    <text evidence="3">The sequence shown here is derived from an EMBL/GenBank/DDBJ whole genome shotgun (WGS) entry which is preliminary data.</text>
</comment>
<feature type="chain" id="PRO_5045880191" evidence="1">
    <location>
        <begin position="23"/>
        <end position="343"/>
    </location>
</feature>
<reference evidence="3 4" key="1">
    <citation type="submission" date="2023-05" db="EMBL/GenBank/DDBJ databases">
        <title>Novel species of genus Flectobacillus isolated from stream in China.</title>
        <authorList>
            <person name="Lu H."/>
        </authorList>
    </citation>
    <scope>NUCLEOTIDE SEQUENCE [LARGE SCALE GENOMIC DNA]</scope>
    <source>
        <strain evidence="3 4">KCTC 42575</strain>
    </source>
</reference>
<feature type="domain" description="Thioredoxin" evidence="2">
    <location>
        <begin position="10"/>
        <end position="142"/>
    </location>
</feature>
<keyword evidence="4" id="KW-1185">Reference proteome</keyword>
<dbReference type="Proteomes" id="UP001236507">
    <property type="component" value="Unassembled WGS sequence"/>
</dbReference>
<dbReference type="InterPro" id="IPR036249">
    <property type="entry name" value="Thioredoxin-like_sf"/>
</dbReference>
<name>A0ABT6Y4J5_9BACT</name>
<dbReference type="Gene3D" id="3.40.30.10">
    <property type="entry name" value="Glutaredoxin"/>
    <property type="match status" value="1"/>
</dbReference>
<sequence length="343" mass="38259">MKRVFPSIAVLLLLSLSSIAQRGVSFISGGNLRTVFDLAKVQNKAVFLEAYAPTCHVCMAFKPTFENQQVGDIYNKNYISYKLDMTSPEAAGFLQKQNIWIPSTPTLLFFDKDVKLMHIAIMGENTNSPEALISSAMIAMNPQKRATAYKAIYQSGNRTTNFLIDYGYMARILKDTLMNITVLKTYAKSIPTSQYTSNVNFAVLQKAIMDDENPLFVYMINHLAEFNAKFDKNLVKQTAENIIMYSLYSSRGNKYSSAKIAQVKANLAKLGVTQKAIGVRIFREEATALFREGKSAEAIKILESIIDAKTDKASYTYLSNFVKSRTSDKAALAKATIWAAKGR</sequence>
<keyword evidence="1" id="KW-0732">Signal</keyword>
<evidence type="ECO:0000259" key="2">
    <source>
        <dbReference type="PROSITE" id="PS51352"/>
    </source>
</evidence>
<evidence type="ECO:0000256" key="1">
    <source>
        <dbReference type="SAM" id="SignalP"/>
    </source>
</evidence>
<organism evidence="3 4">
    <name type="scientific">Flectobacillus roseus</name>
    <dbReference type="NCBI Taxonomy" id="502259"/>
    <lineage>
        <taxon>Bacteria</taxon>
        <taxon>Pseudomonadati</taxon>
        <taxon>Bacteroidota</taxon>
        <taxon>Cytophagia</taxon>
        <taxon>Cytophagales</taxon>
        <taxon>Flectobacillaceae</taxon>
        <taxon>Flectobacillus</taxon>
    </lineage>
</organism>
<evidence type="ECO:0000313" key="4">
    <source>
        <dbReference type="Proteomes" id="UP001236507"/>
    </source>
</evidence>
<dbReference type="PROSITE" id="PS51352">
    <property type="entry name" value="THIOREDOXIN_2"/>
    <property type="match status" value="1"/>
</dbReference>
<evidence type="ECO:0000313" key="3">
    <source>
        <dbReference type="EMBL" id="MDI9858384.1"/>
    </source>
</evidence>
<protein>
    <submittedName>
        <fullName evidence="3">DUF255 domain-containing protein</fullName>
    </submittedName>
</protein>
<dbReference type="InterPro" id="IPR013766">
    <property type="entry name" value="Thioredoxin_domain"/>
</dbReference>